<evidence type="ECO:0008006" key="3">
    <source>
        <dbReference type="Google" id="ProtNLM"/>
    </source>
</evidence>
<evidence type="ECO:0000313" key="1">
    <source>
        <dbReference type="EMBL" id="GLR87908.1"/>
    </source>
</evidence>
<gene>
    <name evidence="1" type="ORF">GCM10007857_46200</name>
</gene>
<organism evidence="1 2">
    <name type="scientific">Bradyrhizobium iriomotense</name>
    <dbReference type="NCBI Taxonomy" id="441950"/>
    <lineage>
        <taxon>Bacteria</taxon>
        <taxon>Pseudomonadati</taxon>
        <taxon>Pseudomonadota</taxon>
        <taxon>Alphaproteobacteria</taxon>
        <taxon>Hyphomicrobiales</taxon>
        <taxon>Nitrobacteraceae</taxon>
        <taxon>Bradyrhizobium</taxon>
    </lineage>
</organism>
<sequence length="62" mass="6495">MELTAPTFLIAFAGAFLIGFMKGAFGGGFAIIGIPIVEASDLGLPFAQNRTFGCSRVNSWPV</sequence>
<protein>
    <recommendedName>
        <fullName evidence="3">Membrane transporter protein</fullName>
    </recommendedName>
</protein>
<dbReference type="Proteomes" id="UP001156905">
    <property type="component" value="Unassembled WGS sequence"/>
</dbReference>
<dbReference type="EMBL" id="BSOW01000016">
    <property type="protein sequence ID" value="GLR87908.1"/>
    <property type="molecule type" value="Genomic_DNA"/>
</dbReference>
<proteinExistence type="predicted"/>
<accession>A0ABQ6B6T8</accession>
<reference evidence="2" key="1">
    <citation type="journal article" date="2019" name="Int. J. Syst. Evol. Microbiol.">
        <title>The Global Catalogue of Microorganisms (GCM) 10K type strain sequencing project: providing services to taxonomists for standard genome sequencing and annotation.</title>
        <authorList>
            <consortium name="The Broad Institute Genomics Platform"/>
            <consortium name="The Broad Institute Genome Sequencing Center for Infectious Disease"/>
            <person name="Wu L."/>
            <person name="Ma J."/>
        </authorList>
    </citation>
    <scope>NUCLEOTIDE SEQUENCE [LARGE SCALE GENOMIC DNA]</scope>
    <source>
        <strain evidence="2">NBRC 102520</strain>
    </source>
</reference>
<evidence type="ECO:0000313" key="2">
    <source>
        <dbReference type="Proteomes" id="UP001156905"/>
    </source>
</evidence>
<comment type="caution">
    <text evidence="1">The sequence shown here is derived from an EMBL/GenBank/DDBJ whole genome shotgun (WGS) entry which is preliminary data.</text>
</comment>
<keyword evidence="2" id="KW-1185">Reference proteome</keyword>
<name>A0ABQ6B6T8_9BRAD</name>